<evidence type="ECO:0000256" key="1">
    <source>
        <dbReference type="SAM" id="MobiDB-lite"/>
    </source>
</evidence>
<feature type="compositionally biased region" description="Basic and acidic residues" evidence="1">
    <location>
        <begin position="66"/>
        <end position="77"/>
    </location>
</feature>
<dbReference type="Proteomes" id="UP000515153">
    <property type="component" value="Unplaced"/>
</dbReference>
<reference evidence="3" key="1">
    <citation type="journal article" date="2019" name="Mol. Biol. Evol.">
        <title>Blast fungal genomes show frequent chromosomal changes, gene gains and losses, and effector gene turnover.</title>
        <authorList>
            <person name="Gomez Luciano L.B."/>
            <person name="Jason Tsai I."/>
            <person name="Chuma I."/>
            <person name="Tosa Y."/>
            <person name="Chen Y.H."/>
            <person name="Li J.Y."/>
            <person name="Li M.Y."/>
            <person name="Jade Lu M.Y."/>
            <person name="Nakayashiki H."/>
            <person name="Li W.H."/>
        </authorList>
    </citation>
    <scope>NUCLEOTIDE SEQUENCE</scope>
    <source>
        <strain evidence="3">NI907</strain>
    </source>
</reference>
<dbReference type="AlphaFoldDB" id="A0A6P8BI12"/>
<evidence type="ECO:0000313" key="3">
    <source>
        <dbReference type="RefSeq" id="XP_030986681.1"/>
    </source>
</evidence>
<protein>
    <submittedName>
        <fullName evidence="3">Uncharacterized protein</fullName>
    </submittedName>
</protein>
<name>A0A6P8BI12_PYRGI</name>
<evidence type="ECO:0000313" key="2">
    <source>
        <dbReference type="Proteomes" id="UP000515153"/>
    </source>
</evidence>
<reference evidence="3" key="3">
    <citation type="submission" date="2025-08" db="UniProtKB">
        <authorList>
            <consortium name="RefSeq"/>
        </authorList>
    </citation>
    <scope>IDENTIFICATION</scope>
    <source>
        <strain evidence="3">NI907</strain>
    </source>
</reference>
<accession>A0A6P8BI12</accession>
<gene>
    <name evidence="3" type="ORF">PgNI_02434</name>
</gene>
<feature type="compositionally biased region" description="Gly residues" evidence="1">
    <location>
        <begin position="101"/>
        <end position="112"/>
    </location>
</feature>
<dbReference type="RefSeq" id="XP_030986681.1">
    <property type="nucleotide sequence ID" value="XM_031122500.1"/>
</dbReference>
<keyword evidence="2" id="KW-1185">Reference proteome</keyword>
<feature type="region of interest" description="Disordered" evidence="1">
    <location>
        <begin position="1"/>
        <end position="21"/>
    </location>
</feature>
<sequence>MKFGDTAGYRQVGDSRGGLSGGFLDSVIKRRSGYRCFLGICLLQSNPPPHTEGGTSRHRTMCRGSDGLHRRGREKDSCLSSPARISSKETKKSHDHHVSGGWCGFGGGSRFA</sequence>
<proteinExistence type="predicted"/>
<feature type="compositionally biased region" description="Basic and acidic residues" evidence="1">
    <location>
        <begin position="86"/>
        <end position="98"/>
    </location>
</feature>
<reference evidence="3" key="2">
    <citation type="submission" date="2019-10" db="EMBL/GenBank/DDBJ databases">
        <authorList>
            <consortium name="NCBI Genome Project"/>
        </authorList>
    </citation>
    <scope>NUCLEOTIDE SEQUENCE</scope>
    <source>
        <strain evidence="3">NI907</strain>
    </source>
</reference>
<feature type="region of interest" description="Disordered" evidence="1">
    <location>
        <begin position="48"/>
        <end position="112"/>
    </location>
</feature>
<dbReference type="GeneID" id="41957412"/>
<dbReference type="KEGG" id="pgri:PgNI_02434"/>
<organism evidence="2 3">
    <name type="scientific">Pyricularia grisea</name>
    <name type="common">Crabgrass-specific blast fungus</name>
    <name type="synonym">Magnaporthe grisea</name>
    <dbReference type="NCBI Taxonomy" id="148305"/>
    <lineage>
        <taxon>Eukaryota</taxon>
        <taxon>Fungi</taxon>
        <taxon>Dikarya</taxon>
        <taxon>Ascomycota</taxon>
        <taxon>Pezizomycotina</taxon>
        <taxon>Sordariomycetes</taxon>
        <taxon>Sordariomycetidae</taxon>
        <taxon>Magnaporthales</taxon>
        <taxon>Pyriculariaceae</taxon>
        <taxon>Pyricularia</taxon>
    </lineage>
</organism>